<dbReference type="Pfam" id="PF00646">
    <property type="entry name" value="F-box"/>
    <property type="match status" value="1"/>
</dbReference>
<keyword evidence="3" id="KW-1185">Reference proteome</keyword>
<feature type="domain" description="F-box" evidence="1">
    <location>
        <begin position="40"/>
        <end position="86"/>
    </location>
</feature>
<evidence type="ECO:0000313" key="3">
    <source>
        <dbReference type="Proteomes" id="UP000183832"/>
    </source>
</evidence>
<reference evidence="2 3" key="1">
    <citation type="submission" date="2015-04" db="EMBL/GenBank/DDBJ databases">
        <authorList>
            <person name="Syromyatnikov M.Y."/>
            <person name="Popov V.N."/>
        </authorList>
    </citation>
    <scope>NUCLEOTIDE SEQUENCE [LARGE SCALE GENOMIC DNA]</scope>
</reference>
<dbReference type="SMART" id="SM00256">
    <property type="entry name" value="FBOX"/>
    <property type="match status" value="1"/>
</dbReference>
<dbReference type="SUPFAM" id="SSF81383">
    <property type="entry name" value="F-box domain"/>
    <property type="match status" value="1"/>
</dbReference>
<dbReference type="PROSITE" id="PS50181">
    <property type="entry name" value="FBOX"/>
    <property type="match status" value="1"/>
</dbReference>
<dbReference type="PANTHER" id="PTHR20872">
    <property type="match status" value="1"/>
</dbReference>
<evidence type="ECO:0000259" key="1">
    <source>
        <dbReference type="PROSITE" id="PS50181"/>
    </source>
</evidence>
<dbReference type="Gene3D" id="3.80.10.10">
    <property type="entry name" value="Ribonuclease Inhibitor"/>
    <property type="match status" value="1"/>
</dbReference>
<name>A0A1J1IZH4_9DIPT</name>
<dbReference type="PANTHER" id="PTHR20872:SF1">
    <property type="entry name" value="F-BOX DOMAIN-CONTAINING PROTEIN"/>
    <property type="match status" value="1"/>
</dbReference>
<dbReference type="Proteomes" id="UP000183832">
    <property type="component" value="Unassembled WGS sequence"/>
</dbReference>
<dbReference type="InterPro" id="IPR036047">
    <property type="entry name" value="F-box-like_dom_sf"/>
</dbReference>
<gene>
    <name evidence="2" type="ORF">CLUMA_CG018707</name>
</gene>
<dbReference type="AlphaFoldDB" id="A0A1J1IZH4"/>
<sequence length="501" mass="58691">MECVQSFKAGWKINQNDEACYIEIDEDDDEGCVVDENEMMSKWSDLPDLLLEEIFSYLSISERYYASLACKNWYRAFYLKRVWSNFLIEDETLCRRKFNYYSGWNHVLDHIRTQTCLSRVGQYFKQLEFVPTHNFNNMYQFMTLLTFNIQQSRRTNCDLEYSGVGKHITSLKYIFPCNMAMRSTDDVKLFGTGGQLLKTLKGLLYELNKLKTLKLVDLMLERYEAKHLLDEVLESCNMVLKELVLINVTNTHCPIMHVGLFFNLQILTISPQNLDDDVLQLLASTALKHLHIFQNNYCPTTPAACSPKAWKQLRTENPKIKVHLRVESTTNADLTFQPNAPVYSVTYRTPRNQITSEKIIRIVDLYKYTLTTYGHELLPKYSCPKSFHNRIDSLLVLMARQCPDLTSLTIREKVSTSTLLLLAKTAINLRFFHVRLHGVIQKCDWPKNPDWSEEFYEWLRISSRTYESTEREISQILGYKWTMLCDKSFKKVKIHLSGFTI</sequence>
<dbReference type="EMBL" id="CVRI01000065">
    <property type="protein sequence ID" value="CRL05675.1"/>
    <property type="molecule type" value="Genomic_DNA"/>
</dbReference>
<proteinExistence type="predicted"/>
<dbReference type="InterPro" id="IPR001810">
    <property type="entry name" value="F-box_dom"/>
</dbReference>
<dbReference type="InterPro" id="IPR032675">
    <property type="entry name" value="LRR_dom_sf"/>
</dbReference>
<evidence type="ECO:0000313" key="2">
    <source>
        <dbReference type="EMBL" id="CRL05675.1"/>
    </source>
</evidence>
<dbReference type="OrthoDB" id="9974792at2759"/>
<organism evidence="2 3">
    <name type="scientific">Clunio marinus</name>
    <dbReference type="NCBI Taxonomy" id="568069"/>
    <lineage>
        <taxon>Eukaryota</taxon>
        <taxon>Metazoa</taxon>
        <taxon>Ecdysozoa</taxon>
        <taxon>Arthropoda</taxon>
        <taxon>Hexapoda</taxon>
        <taxon>Insecta</taxon>
        <taxon>Pterygota</taxon>
        <taxon>Neoptera</taxon>
        <taxon>Endopterygota</taxon>
        <taxon>Diptera</taxon>
        <taxon>Nematocera</taxon>
        <taxon>Chironomoidea</taxon>
        <taxon>Chironomidae</taxon>
        <taxon>Clunio</taxon>
    </lineage>
</organism>
<protein>
    <submittedName>
        <fullName evidence="2">CLUMA_CG018707, isoform B</fullName>
    </submittedName>
</protein>
<dbReference type="STRING" id="568069.A0A1J1IZH4"/>
<dbReference type="Gene3D" id="1.20.1280.50">
    <property type="match status" value="1"/>
</dbReference>
<accession>A0A1J1IZH4</accession>